<name>A0A7J9L0R0_GOSSC</name>
<dbReference type="EMBL" id="JABFAF010000004">
    <property type="protein sequence ID" value="MBA0852284.1"/>
    <property type="molecule type" value="Genomic_DNA"/>
</dbReference>
<keyword evidence="2" id="KW-1185">Reference proteome</keyword>
<proteinExistence type="predicted"/>
<accession>A0A7J9L0R0</accession>
<protein>
    <submittedName>
        <fullName evidence="1">Uncharacterized protein</fullName>
    </submittedName>
</protein>
<reference evidence="1 2" key="1">
    <citation type="journal article" date="2019" name="Genome Biol. Evol.">
        <title>Insights into the evolution of the New World diploid cottons (Gossypium, subgenus Houzingenia) based on genome sequencing.</title>
        <authorList>
            <person name="Grover C.E."/>
            <person name="Arick M.A. 2nd"/>
            <person name="Thrash A."/>
            <person name="Conover J.L."/>
            <person name="Sanders W.S."/>
            <person name="Peterson D.G."/>
            <person name="Frelichowski J.E."/>
            <person name="Scheffler J.A."/>
            <person name="Scheffler B.E."/>
            <person name="Wendel J.F."/>
        </authorList>
    </citation>
    <scope>NUCLEOTIDE SEQUENCE [LARGE SCALE GENOMIC DNA]</scope>
    <source>
        <strain evidence="1">1</strain>
        <tissue evidence="1">Leaf</tissue>
    </source>
</reference>
<sequence length="43" mass="5178">MHPIEVYCLDGDHLAYENWPDSKSYWRSLSDRNLVGPITKRWQ</sequence>
<dbReference type="AlphaFoldDB" id="A0A7J9L0R0"/>
<dbReference type="Proteomes" id="UP000593576">
    <property type="component" value="Unassembled WGS sequence"/>
</dbReference>
<comment type="caution">
    <text evidence="1">The sequence shown here is derived from an EMBL/GenBank/DDBJ whole genome shotgun (WGS) entry which is preliminary data.</text>
</comment>
<gene>
    <name evidence="1" type="ORF">Goshw_003447</name>
</gene>
<evidence type="ECO:0000313" key="2">
    <source>
        <dbReference type="Proteomes" id="UP000593576"/>
    </source>
</evidence>
<evidence type="ECO:0000313" key="1">
    <source>
        <dbReference type="EMBL" id="MBA0852284.1"/>
    </source>
</evidence>
<organism evidence="1 2">
    <name type="scientific">Gossypium schwendimanii</name>
    <name type="common">Cotton</name>
    <dbReference type="NCBI Taxonomy" id="34291"/>
    <lineage>
        <taxon>Eukaryota</taxon>
        <taxon>Viridiplantae</taxon>
        <taxon>Streptophyta</taxon>
        <taxon>Embryophyta</taxon>
        <taxon>Tracheophyta</taxon>
        <taxon>Spermatophyta</taxon>
        <taxon>Magnoliopsida</taxon>
        <taxon>eudicotyledons</taxon>
        <taxon>Gunneridae</taxon>
        <taxon>Pentapetalae</taxon>
        <taxon>rosids</taxon>
        <taxon>malvids</taxon>
        <taxon>Malvales</taxon>
        <taxon>Malvaceae</taxon>
        <taxon>Malvoideae</taxon>
        <taxon>Gossypium</taxon>
    </lineage>
</organism>
<feature type="non-terminal residue" evidence="1">
    <location>
        <position position="43"/>
    </location>
</feature>